<evidence type="ECO:0000259" key="2">
    <source>
        <dbReference type="Pfam" id="PF01702"/>
    </source>
</evidence>
<keyword evidence="3" id="KW-0808">Transferase</keyword>
<proteinExistence type="predicted"/>
<dbReference type="OrthoDB" id="115061at2157"/>
<dbReference type="PANTHER" id="PTHR46499:SF2">
    <property type="entry name" value="ARCHAEOSINE SYNTHASE"/>
    <property type="match status" value="1"/>
</dbReference>
<accession>A0A166A9R2</accession>
<dbReference type="EMBL" id="LWMT01000242">
    <property type="protein sequence ID" value="KZX11759.1"/>
    <property type="molecule type" value="Genomic_DNA"/>
</dbReference>
<name>A0A166A9R2_9EURY</name>
<dbReference type="Gene3D" id="3.20.20.105">
    <property type="entry name" value="Queuine tRNA-ribosyltransferase-like"/>
    <property type="match status" value="1"/>
</dbReference>
<dbReference type="PANTHER" id="PTHR46499">
    <property type="entry name" value="QUEUINE TRNA-RIBOSYLTRANSFERASE"/>
    <property type="match status" value="1"/>
</dbReference>
<dbReference type="InterPro" id="IPR050076">
    <property type="entry name" value="ArchSynthase1/Queuine_TRR"/>
</dbReference>
<evidence type="ECO:0000256" key="1">
    <source>
        <dbReference type="ARBA" id="ARBA00022694"/>
    </source>
</evidence>
<dbReference type="InterPro" id="IPR002616">
    <property type="entry name" value="tRNA_ribo_trans-like"/>
</dbReference>
<dbReference type="GO" id="GO:0005737">
    <property type="term" value="C:cytoplasm"/>
    <property type="evidence" value="ECO:0007669"/>
    <property type="project" value="TreeGrafter"/>
</dbReference>
<keyword evidence="1" id="KW-0819">tRNA processing</keyword>
<protein>
    <submittedName>
        <fullName evidence="3">Queuine tRNA-ribosyltransferase</fullName>
    </submittedName>
</protein>
<dbReference type="GO" id="GO:0002099">
    <property type="term" value="P:tRNA wobble guanine modification"/>
    <property type="evidence" value="ECO:0007669"/>
    <property type="project" value="TreeGrafter"/>
</dbReference>
<sequence>MKKFEIKIHNGPGRLGKLEDIETPNIALITSSEIAKDEPAPYDIQKEIATWSVRSTIKKAKDDVREIGVIQGGKYLDLRVESAKELEKIGYNGFLIANGDDLLLHPKDLVDIVINLRQNISPNNYLIFPFAEPSFIPLLCYMGIDGFLNKSAEYYAHLNVLMTATKNYDLNEYKIYDLSYKELKISNENTLDFVLREVREHMKNGTLRNLVEERSLTSPQNVSTLKLLDKKYQDYLQKYTELY</sequence>
<reference evidence="3 4" key="1">
    <citation type="submission" date="2016-04" db="EMBL/GenBank/DDBJ databases">
        <title>Genome sequence of Methanobrevibacter filiformis DSM 11501.</title>
        <authorList>
            <person name="Poehlein A."/>
            <person name="Seedorf H."/>
            <person name="Daniel R."/>
        </authorList>
    </citation>
    <scope>NUCLEOTIDE SEQUENCE [LARGE SCALE GENOMIC DNA]</scope>
    <source>
        <strain evidence="3 4">DSM 11501</strain>
    </source>
</reference>
<dbReference type="RefSeq" id="WP_066972906.1">
    <property type="nucleotide sequence ID" value="NZ_LWMT01000242.1"/>
</dbReference>
<dbReference type="Proteomes" id="UP000077066">
    <property type="component" value="Unassembled WGS sequence"/>
</dbReference>
<dbReference type="GO" id="GO:0016740">
    <property type="term" value="F:transferase activity"/>
    <property type="evidence" value="ECO:0007669"/>
    <property type="project" value="UniProtKB-KW"/>
</dbReference>
<dbReference type="PATRIC" id="fig|55758.3.peg.1504"/>
<feature type="domain" description="tRNA-guanine(15) transglycosylase-like" evidence="2">
    <location>
        <begin position="37"/>
        <end position="174"/>
    </location>
</feature>
<organism evidence="3 4">
    <name type="scientific">Methanobrevibacter filiformis</name>
    <dbReference type="NCBI Taxonomy" id="55758"/>
    <lineage>
        <taxon>Archaea</taxon>
        <taxon>Methanobacteriati</taxon>
        <taxon>Methanobacteriota</taxon>
        <taxon>Methanomada group</taxon>
        <taxon>Methanobacteria</taxon>
        <taxon>Methanobacteriales</taxon>
        <taxon>Methanobacteriaceae</taxon>
        <taxon>Methanobrevibacter</taxon>
    </lineage>
</organism>
<keyword evidence="4" id="KW-1185">Reference proteome</keyword>
<dbReference type="SUPFAM" id="SSF51713">
    <property type="entry name" value="tRNA-guanine transglycosylase"/>
    <property type="match status" value="1"/>
</dbReference>
<dbReference type="InterPro" id="IPR036511">
    <property type="entry name" value="TGT-like_sf"/>
</dbReference>
<gene>
    <name evidence="3" type="ORF">MBFIL_13210</name>
</gene>
<evidence type="ECO:0000313" key="3">
    <source>
        <dbReference type="EMBL" id="KZX11759.1"/>
    </source>
</evidence>
<dbReference type="STRING" id="55758.MBFIL_13210"/>
<dbReference type="AlphaFoldDB" id="A0A166A9R2"/>
<dbReference type="Pfam" id="PF01702">
    <property type="entry name" value="TGT"/>
    <property type="match status" value="1"/>
</dbReference>
<comment type="caution">
    <text evidence="3">The sequence shown here is derived from an EMBL/GenBank/DDBJ whole genome shotgun (WGS) entry which is preliminary data.</text>
</comment>
<evidence type="ECO:0000313" key="4">
    <source>
        <dbReference type="Proteomes" id="UP000077066"/>
    </source>
</evidence>